<dbReference type="InterPro" id="IPR036397">
    <property type="entry name" value="RNaseH_sf"/>
</dbReference>
<dbReference type="FunFam" id="1.10.150.20:FF:000003">
    <property type="entry name" value="DNA polymerase I"/>
    <property type="match status" value="1"/>
</dbReference>
<name>A0A6I8MDC7_9FUSO</name>
<accession>A0A6I8MDC7</accession>
<dbReference type="RefSeq" id="WP_156683123.1">
    <property type="nucleotide sequence ID" value="NZ_CABWIB010000001.1"/>
</dbReference>
<dbReference type="Proteomes" id="UP000419017">
    <property type="component" value="Unassembled WGS sequence"/>
</dbReference>
<keyword evidence="3" id="KW-0808">Transferase</keyword>
<dbReference type="SMART" id="SM00279">
    <property type="entry name" value="HhH2"/>
    <property type="match status" value="1"/>
</dbReference>
<dbReference type="InterPro" id="IPR020046">
    <property type="entry name" value="5-3_exonucl_a-hlix_arch_N"/>
</dbReference>
<keyword evidence="6" id="KW-0227">DNA damage</keyword>
<keyword evidence="8" id="KW-0238">DNA-binding</keyword>
<dbReference type="PRINTS" id="PR00868">
    <property type="entry name" value="DNAPOLI"/>
</dbReference>
<evidence type="ECO:0000256" key="2">
    <source>
        <dbReference type="ARBA" id="ARBA00012417"/>
    </source>
</evidence>
<dbReference type="CDD" id="cd08637">
    <property type="entry name" value="DNA_pol_A_pol_I_C"/>
    <property type="match status" value="1"/>
</dbReference>
<dbReference type="Gene3D" id="1.20.1060.10">
    <property type="entry name" value="Taq DNA Polymerase, Chain T, domain 4"/>
    <property type="match status" value="1"/>
</dbReference>
<evidence type="ECO:0000256" key="10">
    <source>
        <dbReference type="ARBA" id="ARBA00049244"/>
    </source>
</evidence>
<dbReference type="InterPro" id="IPR036279">
    <property type="entry name" value="5-3_exonuclease_C_sf"/>
</dbReference>
<evidence type="ECO:0000256" key="1">
    <source>
        <dbReference type="ARBA" id="ARBA00007705"/>
    </source>
</evidence>
<dbReference type="EC" id="2.7.7.7" evidence="2"/>
<dbReference type="GO" id="GO:0008409">
    <property type="term" value="F:5'-3' exonuclease activity"/>
    <property type="evidence" value="ECO:0007669"/>
    <property type="project" value="InterPro"/>
</dbReference>
<dbReference type="SMART" id="SM00475">
    <property type="entry name" value="53EXOc"/>
    <property type="match status" value="1"/>
</dbReference>
<dbReference type="FunFam" id="1.10.150.20:FF:000002">
    <property type="entry name" value="DNA polymerase I"/>
    <property type="match status" value="1"/>
</dbReference>
<dbReference type="Pfam" id="PF02739">
    <property type="entry name" value="5_3_exonuc_N"/>
    <property type="match status" value="1"/>
</dbReference>
<reference evidence="13 14" key="1">
    <citation type="submission" date="2019-10" db="EMBL/GenBank/DDBJ databases">
        <authorList>
            <person name="Blom J."/>
        </authorList>
    </citation>
    <scope>NUCLEOTIDE SEQUENCE [LARGE SCALE GENOMIC DNA]</scope>
    <source>
        <strain evidence="13 14">ES3154-GLU</strain>
    </source>
</reference>
<dbReference type="EMBL" id="CABWIB010000001">
    <property type="protein sequence ID" value="VWL85100.1"/>
    <property type="molecule type" value="Genomic_DNA"/>
</dbReference>
<dbReference type="AlphaFoldDB" id="A0A6I8MDC7"/>
<dbReference type="SUPFAM" id="SSF47807">
    <property type="entry name" value="5' to 3' exonuclease, C-terminal subdomain"/>
    <property type="match status" value="1"/>
</dbReference>
<dbReference type="GO" id="GO:0006302">
    <property type="term" value="P:double-strand break repair"/>
    <property type="evidence" value="ECO:0007669"/>
    <property type="project" value="TreeGrafter"/>
</dbReference>
<keyword evidence="5" id="KW-0235">DNA replication</keyword>
<evidence type="ECO:0000256" key="9">
    <source>
        <dbReference type="ARBA" id="ARBA00023204"/>
    </source>
</evidence>
<evidence type="ECO:0000256" key="4">
    <source>
        <dbReference type="ARBA" id="ARBA00022695"/>
    </source>
</evidence>
<feature type="domain" description="5'-3' exonuclease" evidence="11">
    <location>
        <begin position="2"/>
        <end position="260"/>
    </location>
</feature>
<dbReference type="Gene3D" id="3.30.420.10">
    <property type="entry name" value="Ribonuclease H-like superfamily/Ribonuclease H"/>
    <property type="match status" value="1"/>
</dbReference>
<comment type="catalytic activity">
    <reaction evidence="10">
        <text>DNA(n) + a 2'-deoxyribonucleoside 5'-triphosphate = DNA(n+1) + diphosphate</text>
        <dbReference type="Rhea" id="RHEA:22508"/>
        <dbReference type="Rhea" id="RHEA-COMP:17339"/>
        <dbReference type="Rhea" id="RHEA-COMP:17340"/>
        <dbReference type="ChEBI" id="CHEBI:33019"/>
        <dbReference type="ChEBI" id="CHEBI:61560"/>
        <dbReference type="ChEBI" id="CHEBI:173112"/>
        <dbReference type="EC" id="2.7.7.7"/>
    </reaction>
</comment>
<evidence type="ECO:0000313" key="13">
    <source>
        <dbReference type="EMBL" id="VWL85100.1"/>
    </source>
</evidence>
<comment type="similarity">
    <text evidence="1">Belongs to the DNA polymerase type-A family.</text>
</comment>
<evidence type="ECO:0000256" key="7">
    <source>
        <dbReference type="ARBA" id="ARBA00022932"/>
    </source>
</evidence>
<keyword evidence="14" id="KW-1185">Reference proteome</keyword>
<keyword evidence="7" id="KW-0239">DNA-directed DNA polymerase</keyword>
<dbReference type="Pfam" id="PF00476">
    <property type="entry name" value="DNA_pol_A"/>
    <property type="match status" value="1"/>
</dbReference>
<evidence type="ECO:0000256" key="6">
    <source>
        <dbReference type="ARBA" id="ARBA00022763"/>
    </source>
</evidence>
<dbReference type="InterPro" id="IPR012337">
    <property type="entry name" value="RNaseH-like_sf"/>
</dbReference>
<dbReference type="InterPro" id="IPR043502">
    <property type="entry name" value="DNA/RNA_pol_sf"/>
</dbReference>
<dbReference type="CDD" id="cd09898">
    <property type="entry name" value="H3TH_53EXO"/>
    <property type="match status" value="1"/>
</dbReference>
<evidence type="ECO:0000313" key="14">
    <source>
        <dbReference type="Proteomes" id="UP000419017"/>
    </source>
</evidence>
<dbReference type="Gene3D" id="3.40.50.1010">
    <property type="entry name" value="5'-nuclease"/>
    <property type="match status" value="1"/>
</dbReference>
<dbReference type="Gene3D" id="1.10.150.20">
    <property type="entry name" value="5' to 3' exonuclease, C-terminal subdomain"/>
    <property type="match status" value="2"/>
</dbReference>
<evidence type="ECO:0000259" key="11">
    <source>
        <dbReference type="SMART" id="SM00475"/>
    </source>
</evidence>
<dbReference type="InterPro" id="IPR029060">
    <property type="entry name" value="PIN-like_dom_sf"/>
</dbReference>
<evidence type="ECO:0000259" key="12">
    <source>
        <dbReference type="SMART" id="SM00482"/>
    </source>
</evidence>
<feature type="domain" description="DNA-directed DNA polymerase family A palm" evidence="12">
    <location>
        <begin position="603"/>
        <end position="805"/>
    </location>
</feature>
<dbReference type="Pfam" id="PF01367">
    <property type="entry name" value="5_3_exonuc"/>
    <property type="match status" value="1"/>
</dbReference>
<organism evidence="13 14">
    <name type="scientific">Oceanivirga miroungae</name>
    <dbReference type="NCBI Taxonomy" id="1130046"/>
    <lineage>
        <taxon>Bacteria</taxon>
        <taxon>Fusobacteriati</taxon>
        <taxon>Fusobacteriota</taxon>
        <taxon>Fusobacteriia</taxon>
        <taxon>Fusobacteriales</taxon>
        <taxon>Leptotrichiaceae</taxon>
        <taxon>Oceanivirga</taxon>
    </lineage>
</organism>
<dbReference type="InterPro" id="IPR001098">
    <property type="entry name" value="DNA-dir_DNA_pol_A_palm_dom"/>
</dbReference>
<proteinExistence type="inferred from homology"/>
<evidence type="ECO:0000256" key="5">
    <source>
        <dbReference type="ARBA" id="ARBA00022705"/>
    </source>
</evidence>
<keyword evidence="9" id="KW-0234">DNA repair</keyword>
<evidence type="ECO:0000256" key="8">
    <source>
        <dbReference type="ARBA" id="ARBA00023125"/>
    </source>
</evidence>
<gene>
    <name evidence="13" type="ORF">OMES3154_00382</name>
</gene>
<dbReference type="SUPFAM" id="SSF88723">
    <property type="entry name" value="PIN domain-like"/>
    <property type="match status" value="1"/>
</dbReference>
<dbReference type="PANTHER" id="PTHR10133">
    <property type="entry name" value="DNA POLYMERASE I"/>
    <property type="match status" value="1"/>
</dbReference>
<dbReference type="InterPro" id="IPR002421">
    <property type="entry name" value="5-3_exonuclease"/>
</dbReference>
<dbReference type="InterPro" id="IPR008918">
    <property type="entry name" value="HhH2"/>
</dbReference>
<dbReference type="NCBIfam" id="NF004397">
    <property type="entry name" value="PRK05755.1"/>
    <property type="match status" value="1"/>
</dbReference>
<dbReference type="GO" id="GO:0003677">
    <property type="term" value="F:DNA binding"/>
    <property type="evidence" value="ECO:0007669"/>
    <property type="project" value="UniProtKB-KW"/>
</dbReference>
<keyword evidence="4" id="KW-0548">Nucleotidyltransferase</keyword>
<dbReference type="SUPFAM" id="SSF56672">
    <property type="entry name" value="DNA/RNA polymerases"/>
    <property type="match status" value="1"/>
</dbReference>
<dbReference type="InterPro" id="IPR020045">
    <property type="entry name" value="DNA_polI_H3TH"/>
</dbReference>
<dbReference type="GO" id="GO:0006261">
    <property type="term" value="P:DNA-templated DNA replication"/>
    <property type="evidence" value="ECO:0007669"/>
    <property type="project" value="InterPro"/>
</dbReference>
<dbReference type="SMART" id="SM00482">
    <property type="entry name" value="POLAc"/>
    <property type="match status" value="1"/>
</dbReference>
<dbReference type="SUPFAM" id="SSF53098">
    <property type="entry name" value="Ribonuclease H-like"/>
    <property type="match status" value="1"/>
</dbReference>
<dbReference type="CDD" id="cd09859">
    <property type="entry name" value="PIN_53EXO"/>
    <property type="match status" value="1"/>
</dbReference>
<dbReference type="CDD" id="cd06140">
    <property type="entry name" value="DNA_polA_I_Bacillus_like_exo"/>
    <property type="match status" value="1"/>
</dbReference>
<protein>
    <recommendedName>
        <fullName evidence="2">DNA-directed DNA polymerase</fullName>
        <ecNumber evidence="2">2.7.7.7</ecNumber>
    </recommendedName>
</protein>
<dbReference type="GO" id="GO:0003887">
    <property type="term" value="F:DNA-directed DNA polymerase activity"/>
    <property type="evidence" value="ECO:0007669"/>
    <property type="project" value="UniProtKB-KW"/>
</dbReference>
<dbReference type="Gene3D" id="3.30.70.370">
    <property type="match status" value="1"/>
</dbReference>
<evidence type="ECO:0000256" key="3">
    <source>
        <dbReference type="ARBA" id="ARBA00022679"/>
    </source>
</evidence>
<dbReference type="PANTHER" id="PTHR10133:SF27">
    <property type="entry name" value="DNA POLYMERASE NU"/>
    <property type="match status" value="1"/>
</dbReference>
<dbReference type="InterPro" id="IPR002298">
    <property type="entry name" value="DNA_polymerase_A"/>
</dbReference>
<sequence>MKKILIIDTSAVMYRSHFAMQKLMNSKGEFTGATYGFVKQLDIAINTVSPDYIVCAMDVKRKDLKRTKEFSDYKSDRKSMPDELANQIKYIKDIIASYNIKAVSIDSYEADDVIGSISEMAVNSGVEVHIFTGDKDIQQLVRDDKMIIIHFLGKDLIIDDNEKVKEYIDVYPSQIPDLFGLKGDKSDGIPGVMGIGQVYAAKLINKYDNLENIYENIDKISGKLKEKLIKDKNLAFISRKLAVIHKDLELDFTLEDLEYKEKNDLKLKDIYKELELNSLIRELNITDKKEEAEIKENIIDKDHMIKILESKKDLTMYEDTRNLYVITDNNLYYTKTFNLDNVNLKGFLNVYDAKKYMHLGLKLDNNFFDILISAYVIFTESRLDVEDIIFKYLGINIEKYTEAKLKKLTEEEFTDKSIKITKGIYKLKDILKEKIKEEDIENTYENIEKPLISILYQMEKKGIKISGERFLKLNEEFTKLMTKYEDLIYEKAGEKFNIDSPKQLAIILFEKMGIKAEKKVKTGYSTDAMVLLDLSLRGIEIADYILKYREYKKLLTTYVEAIPNFSDENNRVHSVFNGVGTVTGRLSSLNPNLQNIPAKTDNGNKIRSCFIAKDGYKLVSFDYSQIELRVLAELSQDESLIKAYKEDLDLHEQTAREIFNKHMMIEVITKEERNLAKIINFSVLYGKTSYGLSTELKIDISDAKKYIDAYFNKYKKVKSFIDKIIDDATKNGFVTTLYGTKRYINGINSSNSFVSKQASRMAVNTVIQGTAANIIKLVMIELSKKGYNMLVQVHDELIFEIKEENLEKEIKEIKEIMENTIKFKNIKLKVNYNIGDNWGELK</sequence>